<protein>
    <submittedName>
        <fullName evidence="2">Uncharacterized protein</fullName>
    </submittedName>
</protein>
<proteinExistence type="predicted"/>
<sequence length="49" mass="5868">MSRRPKDPQTKQLMATIDSESRPYTDRAAKYPRARQYQQARDEGVTRRR</sequence>
<organism evidence="2 3">
    <name type="scientific">Actinoplanes hulinensis</name>
    <dbReference type="NCBI Taxonomy" id="1144547"/>
    <lineage>
        <taxon>Bacteria</taxon>
        <taxon>Bacillati</taxon>
        <taxon>Actinomycetota</taxon>
        <taxon>Actinomycetes</taxon>
        <taxon>Micromonosporales</taxon>
        <taxon>Micromonosporaceae</taxon>
        <taxon>Actinoplanes</taxon>
    </lineage>
</organism>
<accession>A0ABS7AU75</accession>
<dbReference type="Proteomes" id="UP001519863">
    <property type="component" value="Unassembled WGS sequence"/>
</dbReference>
<feature type="compositionally biased region" description="Basic and acidic residues" evidence="1">
    <location>
        <begin position="19"/>
        <end position="29"/>
    </location>
</feature>
<feature type="compositionally biased region" description="Basic and acidic residues" evidence="1">
    <location>
        <begin position="40"/>
        <end position="49"/>
    </location>
</feature>
<evidence type="ECO:0000313" key="3">
    <source>
        <dbReference type="Proteomes" id="UP001519863"/>
    </source>
</evidence>
<evidence type="ECO:0000313" key="2">
    <source>
        <dbReference type="EMBL" id="MBW6432199.1"/>
    </source>
</evidence>
<keyword evidence="3" id="KW-1185">Reference proteome</keyword>
<name>A0ABS7AU75_9ACTN</name>
<feature type="region of interest" description="Disordered" evidence="1">
    <location>
        <begin position="1"/>
        <end position="49"/>
    </location>
</feature>
<comment type="caution">
    <text evidence="2">The sequence shown here is derived from an EMBL/GenBank/DDBJ whole genome shotgun (WGS) entry which is preliminary data.</text>
</comment>
<dbReference type="EMBL" id="JAHXZI010000001">
    <property type="protein sequence ID" value="MBW6432199.1"/>
    <property type="molecule type" value="Genomic_DNA"/>
</dbReference>
<dbReference type="RefSeq" id="WP_220141889.1">
    <property type="nucleotide sequence ID" value="NZ_JAHXZI010000001.1"/>
</dbReference>
<evidence type="ECO:0000256" key="1">
    <source>
        <dbReference type="SAM" id="MobiDB-lite"/>
    </source>
</evidence>
<reference evidence="2 3" key="1">
    <citation type="journal article" date="2013" name="Antonie Van Leeuwenhoek">
        <title>Actinoplanes hulinensis sp. nov., a novel actinomycete isolated from soybean root (Glycine max (L.) Merr).</title>
        <authorList>
            <person name="Shen Y."/>
            <person name="Liu C."/>
            <person name="Wang X."/>
            <person name="Zhao J."/>
            <person name="Jia F."/>
            <person name="Zhang Y."/>
            <person name="Wang L."/>
            <person name="Yang D."/>
            <person name="Xiang W."/>
        </authorList>
    </citation>
    <scope>NUCLEOTIDE SEQUENCE [LARGE SCALE GENOMIC DNA]</scope>
    <source>
        <strain evidence="2 3">NEAU-M9</strain>
    </source>
</reference>
<gene>
    <name evidence="2" type="ORF">KZ829_00365</name>
</gene>